<proteinExistence type="predicted"/>
<sequence>MSSLSPTPAAAPAAPADNSLDLRVPAVAATHSNDGPSTSDAAPRDADCLAFLSSDLDLLDVVEENGSVDYRSESEISVELGGIDGIEDTQLMTQESVRKRDKKKMKKAADANRVAVKRQAESQDDREHRLKLTADAAVVRRFQLSEAEKSYINRRHSSRKATNRNQESEKQKTSRRVSVASRAAARRSEESDDVVKERRSSTRIRNAVSRAKETIRQRVLRNAADRVRKSSRQEHFLE</sequence>
<dbReference type="EMBL" id="DS270256">
    <property type="protein sequence ID" value="EFO92665.1"/>
    <property type="molecule type" value="Genomic_DNA"/>
</dbReference>
<protein>
    <submittedName>
        <fullName evidence="2">Uncharacterized protein</fullName>
    </submittedName>
</protein>
<feature type="compositionally biased region" description="Basic and acidic residues" evidence="1">
    <location>
        <begin position="186"/>
        <end position="200"/>
    </location>
</feature>
<dbReference type="STRING" id="31234.E3NTP1"/>
<evidence type="ECO:0000256" key="1">
    <source>
        <dbReference type="SAM" id="MobiDB-lite"/>
    </source>
</evidence>
<dbReference type="AlphaFoldDB" id="E3NTP1"/>
<accession>E3NTP1</accession>
<name>E3NTP1_CAERE</name>
<feature type="compositionally biased region" description="Polar residues" evidence="1">
    <location>
        <begin position="30"/>
        <end position="40"/>
    </location>
</feature>
<feature type="region of interest" description="Disordered" evidence="1">
    <location>
        <begin position="95"/>
        <end position="128"/>
    </location>
</feature>
<feature type="compositionally biased region" description="Basic residues" evidence="1">
    <location>
        <begin position="152"/>
        <end position="162"/>
    </location>
</feature>
<feature type="compositionally biased region" description="Basic and acidic residues" evidence="1">
    <location>
        <begin position="223"/>
        <end position="238"/>
    </location>
</feature>
<feature type="region of interest" description="Disordered" evidence="1">
    <location>
        <begin position="150"/>
        <end position="238"/>
    </location>
</feature>
<evidence type="ECO:0000313" key="3">
    <source>
        <dbReference type="Proteomes" id="UP000008281"/>
    </source>
</evidence>
<dbReference type="HOGENOM" id="CLU_076969_0_0_1"/>
<gene>
    <name evidence="2" type="ORF">CRE_09933</name>
</gene>
<keyword evidence="3" id="KW-1185">Reference proteome</keyword>
<reference evidence="2" key="1">
    <citation type="submission" date="2007-07" db="EMBL/GenBank/DDBJ databases">
        <title>PCAP assembly of the Caenorhabditis remanei genome.</title>
        <authorList>
            <consortium name="The Caenorhabditis remanei Sequencing Consortium"/>
            <person name="Wilson R.K."/>
        </authorList>
    </citation>
    <scope>NUCLEOTIDE SEQUENCE [LARGE SCALE GENOMIC DNA]</scope>
    <source>
        <strain evidence="2">PB4641</strain>
    </source>
</reference>
<feature type="region of interest" description="Disordered" evidence="1">
    <location>
        <begin position="1"/>
        <end position="43"/>
    </location>
</feature>
<dbReference type="InParanoid" id="E3NTP1"/>
<dbReference type="Proteomes" id="UP000008281">
    <property type="component" value="Unassembled WGS sequence"/>
</dbReference>
<feature type="compositionally biased region" description="Basic and acidic residues" evidence="1">
    <location>
        <begin position="118"/>
        <end position="128"/>
    </location>
</feature>
<evidence type="ECO:0000313" key="2">
    <source>
        <dbReference type="EMBL" id="EFO92665.1"/>
    </source>
</evidence>
<organism evidence="3">
    <name type="scientific">Caenorhabditis remanei</name>
    <name type="common">Caenorhabditis vulgaris</name>
    <dbReference type="NCBI Taxonomy" id="31234"/>
    <lineage>
        <taxon>Eukaryota</taxon>
        <taxon>Metazoa</taxon>
        <taxon>Ecdysozoa</taxon>
        <taxon>Nematoda</taxon>
        <taxon>Chromadorea</taxon>
        <taxon>Rhabditida</taxon>
        <taxon>Rhabditina</taxon>
        <taxon>Rhabditomorpha</taxon>
        <taxon>Rhabditoidea</taxon>
        <taxon>Rhabditidae</taxon>
        <taxon>Peloderinae</taxon>
        <taxon>Caenorhabditis</taxon>
    </lineage>
</organism>